<dbReference type="AlphaFoldDB" id="A0A5N6ZFR2"/>
<reference evidence="2" key="1">
    <citation type="submission" date="2019-04" db="EMBL/GenBank/DDBJ databases">
        <title>Friends and foes A comparative genomics studyof 23 Aspergillus species from section Flavi.</title>
        <authorList>
            <consortium name="DOE Joint Genome Institute"/>
            <person name="Kjaerbolling I."/>
            <person name="Vesth T."/>
            <person name="Frisvad J.C."/>
            <person name="Nybo J.L."/>
            <person name="Theobald S."/>
            <person name="Kildgaard S."/>
            <person name="Isbrandt T."/>
            <person name="Kuo A."/>
            <person name="Sato A."/>
            <person name="Lyhne E.K."/>
            <person name="Kogle M.E."/>
            <person name="Wiebenga A."/>
            <person name="Kun R.S."/>
            <person name="Lubbers R.J."/>
            <person name="Makela M.R."/>
            <person name="Barry K."/>
            <person name="Chovatia M."/>
            <person name="Clum A."/>
            <person name="Daum C."/>
            <person name="Haridas S."/>
            <person name="He G."/>
            <person name="LaButti K."/>
            <person name="Lipzen A."/>
            <person name="Mondo S."/>
            <person name="Riley R."/>
            <person name="Salamov A."/>
            <person name="Simmons B.A."/>
            <person name="Magnuson J.K."/>
            <person name="Henrissat B."/>
            <person name="Mortensen U.H."/>
            <person name="Larsen T.O."/>
            <person name="Devries R.P."/>
            <person name="Grigoriev I.V."/>
            <person name="Machida M."/>
            <person name="Baker S.E."/>
            <person name="Andersen M.R."/>
        </authorList>
    </citation>
    <scope>NUCLEOTIDE SEQUENCE [LARGE SCALE GENOMIC DNA]</scope>
    <source>
        <strain evidence="2">CBS 553.77</strain>
    </source>
</reference>
<evidence type="ECO:0008006" key="3">
    <source>
        <dbReference type="Google" id="ProtNLM"/>
    </source>
</evidence>
<evidence type="ECO:0000313" key="2">
    <source>
        <dbReference type="Proteomes" id="UP000327118"/>
    </source>
</evidence>
<protein>
    <recommendedName>
        <fullName evidence="3">Gfo/Idh/MocA-like oxidoreductase C-terminal domain-containing protein</fullName>
    </recommendedName>
</protein>
<organism evidence="1 2">
    <name type="scientific">Aspergillus coremiiformis</name>
    <dbReference type="NCBI Taxonomy" id="138285"/>
    <lineage>
        <taxon>Eukaryota</taxon>
        <taxon>Fungi</taxon>
        <taxon>Dikarya</taxon>
        <taxon>Ascomycota</taxon>
        <taxon>Pezizomycotina</taxon>
        <taxon>Eurotiomycetes</taxon>
        <taxon>Eurotiomycetidae</taxon>
        <taxon>Eurotiales</taxon>
        <taxon>Aspergillaceae</taxon>
        <taxon>Aspergillus</taxon>
        <taxon>Aspergillus subgen. Circumdati</taxon>
    </lineage>
</organism>
<evidence type="ECO:0000313" key="1">
    <source>
        <dbReference type="EMBL" id="KAE8356238.1"/>
    </source>
</evidence>
<name>A0A5N6ZFR2_9EURO</name>
<keyword evidence="2" id="KW-1185">Reference proteome</keyword>
<dbReference type="OrthoDB" id="4391480at2759"/>
<proteinExistence type="predicted"/>
<dbReference type="EMBL" id="ML739041">
    <property type="protein sequence ID" value="KAE8356238.1"/>
    <property type="molecule type" value="Genomic_DNA"/>
</dbReference>
<gene>
    <name evidence="1" type="ORF">BDV28DRAFT_154832</name>
</gene>
<sequence>MDKPVTTQQGSCTSATAALGIARDFEEIHTAYQQLQKKKTTMFQIHSQRRFHSGFHCTFDLIRDIAERTNCPVTNIISTHCDGMWRMPSEIVDQNYHSFRHGYGKVSHSGYHFMDMCYLLMKMGWGKEKRPDRAEVVSSFITPNGFLTSLNGGDYRQLFGKQYDDFCQYSEEDLLQLTKDMGEIDASVQVTFFQANNPIALAQINLQHNGFTRRSWLKAGPDLYKGIGRVKHEFHEIKCGPLQTVVIDSRQANDKHDRSVPSTAKIGSDNHFEVHVFRNSDLLQEETPFRTYSVDDLDRRHQTDKPGLYSENIKRGILDETIDFVNGKKNVRSITSPLTDHDIPAHLMSAVYLSHVIRIAGGNPIVNLKISYTDDGAPQGSIDIRPPARGLSRSFSPVYISLLSVFAPTSPRHWHFNEVV</sequence>
<accession>A0A5N6ZFR2</accession>
<dbReference type="Proteomes" id="UP000327118">
    <property type="component" value="Unassembled WGS sequence"/>
</dbReference>